<gene>
    <name evidence="2" type="ORF">PH7735_02621</name>
</gene>
<dbReference type="RefSeq" id="WP_058311769.1">
    <property type="nucleotide sequence ID" value="NZ_CYTW01000002.1"/>
</dbReference>
<feature type="signal peptide" evidence="1">
    <location>
        <begin position="1"/>
        <end position="28"/>
    </location>
</feature>
<dbReference type="AlphaFoldDB" id="A0A0P1IB19"/>
<sequence>MDTLKSVKSLFSGMTAAVLVLAATATYAADENVLPAAGDNIETYWSAKFWTVFKNNSRRSCFIEWRSENSVVQAGLTVFQDSGYLGAFLKDFEPPEGDHVIDISLNDNLYVGNSTTVSRTLSGGLKGGYIVFDNPNFVSDLEEAREFVAFQGSPYKLTVKLKTPRNAIDRARDCMASF</sequence>
<name>A0A0P1IB19_9RHOB</name>
<dbReference type="Proteomes" id="UP000051870">
    <property type="component" value="Unassembled WGS sequence"/>
</dbReference>
<accession>A0A0P1IB19</accession>
<dbReference type="GeneID" id="83881632"/>
<protein>
    <recommendedName>
        <fullName evidence="4">Invasion protein B, involved in pathogenesis</fullName>
    </recommendedName>
</protein>
<proteinExistence type="predicted"/>
<evidence type="ECO:0000256" key="1">
    <source>
        <dbReference type="SAM" id="SignalP"/>
    </source>
</evidence>
<reference evidence="3" key="1">
    <citation type="submission" date="2015-09" db="EMBL/GenBank/DDBJ databases">
        <authorList>
            <person name="Rodrigo-Torres Lidia"/>
            <person name="Arahal R.David."/>
        </authorList>
    </citation>
    <scope>NUCLEOTIDE SEQUENCE [LARGE SCALE GENOMIC DNA]</scope>
    <source>
        <strain evidence="3">CECT 7735</strain>
    </source>
</reference>
<keyword evidence="3" id="KW-1185">Reference proteome</keyword>
<organism evidence="2 3">
    <name type="scientific">Shimia thalassica</name>
    <dbReference type="NCBI Taxonomy" id="1715693"/>
    <lineage>
        <taxon>Bacteria</taxon>
        <taxon>Pseudomonadati</taxon>
        <taxon>Pseudomonadota</taxon>
        <taxon>Alphaproteobacteria</taxon>
        <taxon>Rhodobacterales</taxon>
        <taxon>Roseobacteraceae</taxon>
    </lineage>
</organism>
<evidence type="ECO:0008006" key="4">
    <source>
        <dbReference type="Google" id="ProtNLM"/>
    </source>
</evidence>
<evidence type="ECO:0000313" key="3">
    <source>
        <dbReference type="Proteomes" id="UP000051870"/>
    </source>
</evidence>
<dbReference type="EMBL" id="CYTW01000002">
    <property type="protein sequence ID" value="CUK02593.1"/>
    <property type="molecule type" value="Genomic_DNA"/>
</dbReference>
<feature type="chain" id="PRO_5006065061" description="Invasion protein B, involved in pathogenesis" evidence="1">
    <location>
        <begin position="29"/>
        <end position="178"/>
    </location>
</feature>
<keyword evidence="1" id="KW-0732">Signal</keyword>
<evidence type="ECO:0000313" key="2">
    <source>
        <dbReference type="EMBL" id="CUK02593.1"/>
    </source>
</evidence>